<proteinExistence type="predicted"/>
<evidence type="ECO:0000313" key="1">
    <source>
        <dbReference type="EMBL" id="CAD9435603.1"/>
    </source>
</evidence>
<protein>
    <submittedName>
        <fullName evidence="1">Uncharacterized protein</fullName>
    </submittedName>
</protein>
<dbReference type="AlphaFoldDB" id="A0A7S2G7Q3"/>
<gene>
    <name evidence="1" type="ORF">CBRE1094_LOCUS11608</name>
</gene>
<sequence>MRSHKQTPSNAQADPASRGVGDCRRTHIVMDANSLWTRWDVQLPLLQINHEGAHVRPQLMLGVHFTNLLIRFGIGDLREKVTINFNGQLRQYFGSKGQNIHEVLQSLKAEGGALDMLFNLVIENLALILDKVFEMIHVDLENPDGEIDAVFIVKVGVGTGLAISIPLLRDREGYDMVGAGLMAMTAFHLAFGIFAGWKEDFTSARVYISFLNFEIRLTINKRTAAAAQAKASHGDSGTVTSEGEGVGPLRSTARIICEARDHTHTAMDRFEEQSSAKINEVAALTAAGVMDAAMVAVKPFHRFCGSRPVAPDKVQ</sequence>
<dbReference type="EMBL" id="HBGU01021173">
    <property type="protein sequence ID" value="CAD9435603.1"/>
    <property type="molecule type" value="Transcribed_RNA"/>
</dbReference>
<reference evidence="1" key="1">
    <citation type="submission" date="2021-01" db="EMBL/GenBank/DDBJ databases">
        <authorList>
            <person name="Corre E."/>
            <person name="Pelletier E."/>
            <person name="Niang G."/>
            <person name="Scheremetjew M."/>
            <person name="Finn R."/>
            <person name="Kale V."/>
            <person name="Holt S."/>
            <person name="Cochrane G."/>
            <person name="Meng A."/>
            <person name="Brown T."/>
            <person name="Cohen L."/>
        </authorList>
    </citation>
    <scope>NUCLEOTIDE SEQUENCE</scope>
    <source>
        <strain evidence="1">UTEX LB 985</strain>
    </source>
</reference>
<name>A0A7S2G7Q3_9EUKA</name>
<accession>A0A7S2G7Q3</accession>
<organism evidence="1">
    <name type="scientific">Haptolina brevifila</name>
    <dbReference type="NCBI Taxonomy" id="156173"/>
    <lineage>
        <taxon>Eukaryota</taxon>
        <taxon>Haptista</taxon>
        <taxon>Haptophyta</taxon>
        <taxon>Prymnesiophyceae</taxon>
        <taxon>Prymnesiales</taxon>
        <taxon>Prymnesiaceae</taxon>
        <taxon>Haptolina</taxon>
    </lineage>
</organism>